<accession>A0ABV6KNW4</accession>
<comment type="caution">
    <text evidence="5">The sequence shown here is derived from an EMBL/GenBank/DDBJ whole genome shotgun (WGS) entry which is preliminary data.</text>
</comment>
<sequence length="522" mass="58503">MKRVGKDRNLFSVYGILESSSKNYGQNEALFDLKRAVTYSQLKSDVDKFAVALTKRGINKGERVAVSLPNWYETVVIFFAVAKIGAILVPFNPKYKAHEVNHILTNSEPKVIIVSEEFNHNFGLKEVLFLVEEVITVRFCWEGLLSFHEIMDEESVYLDEVPIDVDQDVFCILYTSGTTGVPKGVMVTHRSVVQSANTMGVELFFSEKDVLILPAPLFHIFGMAVNLFCAAFTGSRIVLLEKFQPTEMLRLIEQEKVTILNGVPTMFIKLLEVENFDQYNLSTLRTGVVGASPIPPSKVKEIRYRMGINLCQSFGITETVTVTMTPYDDKEKNITETLGKPIPGVELKIVDSNRNALAPGEKGEIAIKSFGTMKGYYKMPEHTAAVIDHENWYYTGDLGTLNDQGYLTFVGRKKEMIIRGGLNIYPQEIESVLARHPKIVESAVVGLPDETLGELVCAVVQLKSGEECTEEEIINYIKNHIALYKVPQKVTFTSKFPVTASGKIQKIRLREEISNTNSTIQS</sequence>
<evidence type="ECO:0000259" key="4">
    <source>
        <dbReference type="Pfam" id="PF13193"/>
    </source>
</evidence>
<dbReference type="Gene3D" id="3.30.300.30">
    <property type="match status" value="1"/>
</dbReference>
<dbReference type="InterPro" id="IPR042099">
    <property type="entry name" value="ANL_N_sf"/>
</dbReference>
<dbReference type="RefSeq" id="WP_160545487.1">
    <property type="nucleotide sequence ID" value="NZ_JBHLUU010000016.1"/>
</dbReference>
<dbReference type="Proteomes" id="UP001589738">
    <property type="component" value="Unassembled WGS sequence"/>
</dbReference>
<dbReference type="Gene3D" id="3.40.50.12780">
    <property type="entry name" value="N-terminal domain of ligase-like"/>
    <property type="match status" value="1"/>
</dbReference>
<dbReference type="InterPro" id="IPR025110">
    <property type="entry name" value="AMP-bd_C"/>
</dbReference>
<evidence type="ECO:0000313" key="6">
    <source>
        <dbReference type="Proteomes" id="UP001589738"/>
    </source>
</evidence>
<dbReference type="EMBL" id="JBHLUU010000016">
    <property type="protein sequence ID" value="MFC0474595.1"/>
    <property type="molecule type" value="Genomic_DNA"/>
</dbReference>
<feature type="domain" description="AMP-dependent synthetase/ligase" evidence="3">
    <location>
        <begin position="18"/>
        <end position="377"/>
    </location>
</feature>
<keyword evidence="6" id="KW-1185">Reference proteome</keyword>
<evidence type="ECO:0000256" key="2">
    <source>
        <dbReference type="ARBA" id="ARBA00022598"/>
    </source>
</evidence>
<evidence type="ECO:0000259" key="3">
    <source>
        <dbReference type="Pfam" id="PF00501"/>
    </source>
</evidence>
<dbReference type="InterPro" id="IPR045851">
    <property type="entry name" value="AMP-bd_C_sf"/>
</dbReference>
<dbReference type="InterPro" id="IPR000873">
    <property type="entry name" value="AMP-dep_synth/lig_dom"/>
</dbReference>
<dbReference type="PROSITE" id="PS00455">
    <property type="entry name" value="AMP_BINDING"/>
    <property type="match status" value="1"/>
</dbReference>
<dbReference type="Pfam" id="PF00501">
    <property type="entry name" value="AMP-binding"/>
    <property type="match status" value="1"/>
</dbReference>
<protein>
    <submittedName>
        <fullName evidence="5">Class I adenylate-forming enzyme family protein</fullName>
    </submittedName>
</protein>
<organism evidence="5 6">
    <name type="scientific">Robertmurraya beringensis</name>
    <dbReference type="NCBI Taxonomy" id="641660"/>
    <lineage>
        <taxon>Bacteria</taxon>
        <taxon>Bacillati</taxon>
        <taxon>Bacillota</taxon>
        <taxon>Bacilli</taxon>
        <taxon>Bacillales</taxon>
        <taxon>Bacillaceae</taxon>
        <taxon>Robertmurraya</taxon>
    </lineage>
</organism>
<comment type="similarity">
    <text evidence="1">Belongs to the ATP-dependent AMP-binding enzyme family.</text>
</comment>
<name>A0ABV6KNW4_9BACI</name>
<reference evidence="5 6" key="1">
    <citation type="submission" date="2024-09" db="EMBL/GenBank/DDBJ databases">
        <authorList>
            <person name="Sun Q."/>
            <person name="Mori K."/>
        </authorList>
    </citation>
    <scope>NUCLEOTIDE SEQUENCE [LARGE SCALE GENOMIC DNA]</scope>
    <source>
        <strain evidence="5 6">CGMCC 1.9126</strain>
    </source>
</reference>
<dbReference type="PANTHER" id="PTHR43201:SF5">
    <property type="entry name" value="MEDIUM-CHAIN ACYL-COA LIGASE ACSF2, MITOCHONDRIAL"/>
    <property type="match status" value="1"/>
</dbReference>
<evidence type="ECO:0000313" key="5">
    <source>
        <dbReference type="EMBL" id="MFC0474595.1"/>
    </source>
</evidence>
<feature type="domain" description="AMP-binding enzyme C-terminal" evidence="4">
    <location>
        <begin position="428"/>
        <end position="503"/>
    </location>
</feature>
<keyword evidence="2" id="KW-0436">Ligase</keyword>
<dbReference type="Pfam" id="PF13193">
    <property type="entry name" value="AMP-binding_C"/>
    <property type="match status" value="1"/>
</dbReference>
<proteinExistence type="inferred from homology"/>
<evidence type="ECO:0000256" key="1">
    <source>
        <dbReference type="ARBA" id="ARBA00006432"/>
    </source>
</evidence>
<dbReference type="SUPFAM" id="SSF56801">
    <property type="entry name" value="Acetyl-CoA synthetase-like"/>
    <property type="match status" value="1"/>
</dbReference>
<dbReference type="InterPro" id="IPR020845">
    <property type="entry name" value="AMP-binding_CS"/>
</dbReference>
<gene>
    <name evidence="5" type="ORF">ACFFHF_04695</name>
</gene>
<dbReference type="PANTHER" id="PTHR43201">
    <property type="entry name" value="ACYL-COA SYNTHETASE"/>
    <property type="match status" value="1"/>
</dbReference>